<evidence type="ECO:0000313" key="3">
    <source>
        <dbReference type="Proteomes" id="UP001281410"/>
    </source>
</evidence>
<organism evidence="2 3">
    <name type="scientific">Dipteronia sinensis</name>
    <dbReference type="NCBI Taxonomy" id="43782"/>
    <lineage>
        <taxon>Eukaryota</taxon>
        <taxon>Viridiplantae</taxon>
        <taxon>Streptophyta</taxon>
        <taxon>Embryophyta</taxon>
        <taxon>Tracheophyta</taxon>
        <taxon>Spermatophyta</taxon>
        <taxon>Magnoliopsida</taxon>
        <taxon>eudicotyledons</taxon>
        <taxon>Gunneridae</taxon>
        <taxon>Pentapetalae</taxon>
        <taxon>rosids</taxon>
        <taxon>malvids</taxon>
        <taxon>Sapindales</taxon>
        <taxon>Sapindaceae</taxon>
        <taxon>Hippocastanoideae</taxon>
        <taxon>Acereae</taxon>
        <taxon>Dipteronia</taxon>
    </lineage>
</organism>
<gene>
    <name evidence="2" type="ORF">Dsin_011505</name>
</gene>
<evidence type="ECO:0000313" key="2">
    <source>
        <dbReference type="EMBL" id="KAK3224480.1"/>
    </source>
</evidence>
<dbReference type="EMBL" id="JANJYJ010000003">
    <property type="protein sequence ID" value="KAK3224480.1"/>
    <property type="molecule type" value="Genomic_DNA"/>
</dbReference>
<feature type="compositionally biased region" description="Polar residues" evidence="1">
    <location>
        <begin position="99"/>
        <end position="120"/>
    </location>
</feature>
<name>A0AAE0AV91_9ROSI</name>
<dbReference type="Gene3D" id="1.10.510.10">
    <property type="entry name" value="Transferase(Phosphotransferase) domain 1"/>
    <property type="match status" value="1"/>
</dbReference>
<accession>A0AAE0AV91</accession>
<keyword evidence="3" id="KW-1185">Reference proteome</keyword>
<comment type="caution">
    <text evidence="2">The sequence shown here is derived from an EMBL/GenBank/DDBJ whole genome shotgun (WGS) entry which is preliminary data.</text>
</comment>
<protein>
    <submittedName>
        <fullName evidence="2">Uncharacterized protein</fullName>
    </submittedName>
</protein>
<evidence type="ECO:0000256" key="1">
    <source>
        <dbReference type="SAM" id="MobiDB-lite"/>
    </source>
</evidence>
<dbReference type="AlphaFoldDB" id="A0AAE0AV91"/>
<dbReference type="Proteomes" id="UP001281410">
    <property type="component" value="Unassembled WGS sequence"/>
</dbReference>
<sequence>MPMLTQESQLKTIMDVRMEGQYSLQAAWYAIRLSQNCLEVNHRIRPSMTKVLEVLVQIEAMTSKKEVPEVLEHITRVTSNKEVPEVLEHIEAIKEKPKNSNYSSRRSTAARQGQSSLPHFTQGTISTCELETVLHEHVK</sequence>
<proteinExistence type="predicted"/>
<reference evidence="2" key="1">
    <citation type="journal article" date="2023" name="Plant J.">
        <title>Genome sequences and population genomics provide insights into the demographic history, inbreeding, and mutation load of two 'living fossil' tree species of Dipteronia.</title>
        <authorList>
            <person name="Feng Y."/>
            <person name="Comes H.P."/>
            <person name="Chen J."/>
            <person name="Zhu S."/>
            <person name="Lu R."/>
            <person name="Zhang X."/>
            <person name="Li P."/>
            <person name="Qiu J."/>
            <person name="Olsen K.M."/>
            <person name="Qiu Y."/>
        </authorList>
    </citation>
    <scope>NUCLEOTIDE SEQUENCE</scope>
    <source>
        <strain evidence="2">NBL</strain>
    </source>
</reference>
<feature type="region of interest" description="Disordered" evidence="1">
    <location>
        <begin position="94"/>
        <end position="120"/>
    </location>
</feature>